<gene>
    <name evidence="1" type="ORF">HZI73_04335</name>
</gene>
<dbReference type="EMBL" id="CP058649">
    <property type="protein sequence ID" value="QUI21566.1"/>
    <property type="molecule type" value="Genomic_DNA"/>
</dbReference>
<organism evidence="1 2">
    <name type="scientific">Vallitalea pronyensis</name>
    <dbReference type="NCBI Taxonomy" id="1348613"/>
    <lineage>
        <taxon>Bacteria</taxon>
        <taxon>Bacillati</taxon>
        <taxon>Bacillota</taxon>
        <taxon>Clostridia</taxon>
        <taxon>Lachnospirales</taxon>
        <taxon>Vallitaleaceae</taxon>
        <taxon>Vallitalea</taxon>
    </lineage>
</organism>
<dbReference type="KEGG" id="vpy:HZI73_04335"/>
<name>A0A8J8SFG7_9FIRM</name>
<accession>A0A8J8SFG7</accession>
<keyword evidence="2" id="KW-1185">Reference proteome</keyword>
<sequence length="205" mass="24128">MKLKTKGVFIYKLNFKISLNTFTKLNRYASSLNLPIQTIVRFILTEQLHSFESDKQTFKSKYEKCKFKQTLGTLEAYGKEKKPKKYSMQVSEYIYNGIYKIKETYETKTNIVINNLLHIGINDKLDSFNINYSYKFNDILPNTKQYAIPLSQQFTYRLEDISKITGIKTNQLISLIIGNYLIEHFSDYDDNMYISDTGKLYTGIW</sequence>
<dbReference type="Proteomes" id="UP000683246">
    <property type="component" value="Chromosome"/>
</dbReference>
<dbReference type="RefSeq" id="WP_212697037.1">
    <property type="nucleotide sequence ID" value="NZ_CP058649.1"/>
</dbReference>
<protein>
    <submittedName>
        <fullName evidence="1">Uncharacterized protein</fullName>
    </submittedName>
</protein>
<dbReference type="AlphaFoldDB" id="A0A8J8SFG7"/>
<evidence type="ECO:0000313" key="1">
    <source>
        <dbReference type="EMBL" id="QUI21566.1"/>
    </source>
</evidence>
<evidence type="ECO:0000313" key="2">
    <source>
        <dbReference type="Proteomes" id="UP000683246"/>
    </source>
</evidence>
<proteinExistence type="predicted"/>
<reference evidence="1" key="1">
    <citation type="submission" date="2020-07" db="EMBL/GenBank/DDBJ databases">
        <title>Vallitalea pronyensis genome.</title>
        <authorList>
            <person name="Postec A."/>
        </authorList>
    </citation>
    <scope>NUCLEOTIDE SEQUENCE</scope>
    <source>
        <strain evidence="1">FatNI3</strain>
    </source>
</reference>